<organism evidence="1 2">
    <name type="scientific">Chilo suppressalis</name>
    <name type="common">Asiatic rice borer moth</name>
    <dbReference type="NCBI Taxonomy" id="168631"/>
    <lineage>
        <taxon>Eukaryota</taxon>
        <taxon>Metazoa</taxon>
        <taxon>Ecdysozoa</taxon>
        <taxon>Arthropoda</taxon>
        <taxon>Hexapoda</taxon>
        <taxon>Insecta</taxon>
        <taxon>Pterygota</taxon>
        <taxon>Neoptera</taxon>
        <taxon>Endopterygota</taxon>
        <taxon>Lepidoptera</taxon>
        <taxon>Glossata</taxon>
        <taxon>Ditrysia</taxon>
        <taxon>Pyraloidea</taxon>
        <taxon>Crambidae</taxon>
        <taxon>Crambinae</taxon>
        <taxon>Chilo</taxon>
    </lineage>
</organism>
<proteinExistence type="predicted"/>
<keyword evidence="2" id="KW-1185">Reference proteome</keyword>
<accession>A0ABN8ATJ8</accession>
<sequence>MREQFRNELLLSRGSDLRLRPAGGRAHGPPNVTVTHFQHAKDARQCVGAAETLAGAAAASGEVSGRERDDWCPHEARRHALTCARRCACCGAARCPDMEESGYWRPSCSTLSLAEPHGSTTHLCARHAPPRPHRHPHAAHAHALAHQHQHAHAHHLSHAQHASCPVHSPFRQPTPEYCAAHSQVTGSFNICWPYRLTPRSPKNTRDT</sequence>
<dbReference type="EMBL" id="OU963906">
    <property type="protein sequence ID" value="CAH0399240.1"/>
    <property type="molecule type" value="Genomic_DNA"/>
</dbReference>
<dbReference type="Proteomes" id="UP001153292">
    <property type="component" value="Chromosome 13"/>
</dbReference>
<evidence type="ECO:0000313" key="2">
    <source>
        <dbReference type="Proteomes" id="UP001153292"/>
    </source>
</evidence>
<reference evidence="1" key="1">
    <citation type="submission" date="2021-12" db="EMBL/GenBank/DDBJ databases">
        <authorList>
            <person name="King R."/>
        </authorList>
    </citation>
    <scope>NUCLEOTIDE SEQUENCE</scope>
</reference>
<gene>
    <name evidence="1" type="ORF">CHILSU_LOCUS2373</name>
</gene>
<protein>
    <submittedName>
        <fullName evidence="1">Uncharacterized protein</fullName>
    </submittedName>
</protein>
<evidence type="ECO:0000313" key="1">
    <source>
        <dbReference type="EMBL" id="CAH0399240.1"/>
    </source>
</evidence>
<name>A0ABN8ATJ8_CHISP</name>